<sequence length="313" mass="35155">MGSDSTAERTSMFNTQDPRSTLLSVNMSSVTKITTSNYLMWRSQVRALLEGHELHHFIDSSTDVPAPTIIVNGALVSNPAYPLWRLQDRLLYSAMIGALTQSVQTLVSTATTTKEVWDCLADALGNPTRGHIRKLKYQLKTCVKGTKSISEYLRLMKSKVDDLALLGKPFDPEDLTEQILASLSEEYKPEIDGINGRDNSISYTELYERLLNREAMLMCSALSSVVPIVANAADTRSRKNHRSNNYNQNRGASPHQPRFFNNNNNNQQPRFTKNYLGKCQACGVQGHSAKFCLEFRLIRGSVQTPQWSPQYQS</sequence>
<dbReference type="Pfam" id="PF14223">
    <property type="entry name" value="Retrotran_gag_2"/>
    <property type="match status" value="1"/>
</dbReference>
<dbReference type="PANTHER" id="PTHR47481:SF22">
    <property type="entry name" value="RETROTRANSPOSON GAG DOMAIN-CONTAINING PROTEIN"/>
    <property type="match status" value="1"/>
</dbReference>
<comment type="caution">
    <text evidence="2">The sequence shown here is derived from an EMBL/GenBank/DDBJ whole genome shotgun (WGS) entry which is preliminary data.</text>
</comment>
<reference evidence="2 3" key="1">
    <citation type="submission" date="2024-04" db="EMBL/GenBank/DDBJ databases">
        <title>Genome assembly C_amara_ONT_v2.</title>
        <authorList>
            <person name="Yant L."/>
            <person name="Moore C."/>
            <person name="Slenker M."/>
        </authorList>
    </citation>
    <scope>NUCLEOTIDE SEQUENCE [LARGE SCALE GENOMIC DNA]</scope>
    <source>
        <tissue evidence="2">Leaf</tissue>
    </source>
</reference>
<dbReference type="AlphaFoldDB" id="A0ABD0Z5Y8"/>
<proteinExistence type="predicted"/>
<organism evidence="2 3">
    <name type="scientific">Cardamine amara subsp. amara</name>
    <dbReference type="NCBI Taxonomy" id="228776"/>
    <lineage>
        <taxon>Eukaryota</taxon>
        <taxon>Viridiplantae</taxon>
        <taxon>Streptophyta</taxon>
        <taxon>Embryophyta</taxon>
        <taxon>Tracheophyta</taxon>
        <taxon>Spermatophyta</taxon>
        <taxon>Magnoliopsida</taxon>
        <taxon>eudicotyledons</taxon>
        <taxon>Gunneridae</taxon>
        <taxon>Pentapetalae</taxon>
        <taxon>rosids</taxon>
        <taxon>malvids</taxon>
        <taxon>Brassicales</taxon>
        <taxon>Brassicaceae</taxon>
        <taxon>Cardamineae</taxon>
        <taxon>Cardamine</taxon>
    </lineage>
</organism>
<feature type="region of interest" description="Disordered" evidence="1">
    <location>
        <begin position="235"/>
        <end position="267"/>
    </location>
</feature>
<keyword evidence="3" id="KW-1185">Reference proteome</keyword>
<dbReference type="EMBL" id="JBANAX010000880">
    <property type="protein sequence ID" value="KAL1190128.1"/>
    <property type="molecule type" value="Genomic_DNA"/>
</dbReference>
<feature type="compositionally biased region" description="Low complexity" evidence="1">
    <location>
        <begin position="256"/>
        <end position="267"/>
    </location>
</feature>
<protein>
    <submittedName>
        <fullName evidence="2">Retrovirus-related Pol polyprotein from transposon RE1</fullName>
    </submittedName>
</protein>
<dbReference type="PANTHER" id="PTHR47481">
    <property type="match status" value="1"/>
</dbReference>
<evidence type="ECO:0000313" key="2">
    <source>
        <dbReference type="EMBL" id="KAL1190128.1"/>
    </source>
</evidence>
<name>A0ABD0Z5Y8_CARAN</name>
<evidence type="ECO:0000313" key="3">
    <source>
        <dbReference type="Proteomes" id="UP001558713"/>
    </source>
</evidence>
<dbReference type="Proteomes" id="UP001558713">
    <property type="component" value="Unassembled WGS sequence"/>
</dbReference>
<evidence type="ECO:0000256" key="1">
    <source>
        <dbReference type="SAM" id="MobiDB-lite"/>
    </source>
</evidence>
<accession>A0ABD0Z5Y8</accession>
<gene>
    <name evidence="2" type="ORF">V5N11_015549</name>
</gene>